<dbReference type="GO" id="GO:0051996">
    <property type="term" value="F:squalene synthase [NAD(P)H] activity"/>
    <property type="evidence" value="ECO:0007669"/>
    <property type="project" value="InterPro"/>
</dbReference>
<dbReference type="EC" id="2.5.1.96" evidence="6"/>
<gene>
    <name evidence="6" type="primary">crtM</name>
    <name evidence="6" type="ORF">NCTC11842_02827</name>
</gene>
<accession>A0A2X2EJQ8</accession>
<dbReference type="PANTHER" id="PTHR31480">
    <property type="entry name" value="BIFUNCTIONAL LYCOPENE CYCLASE/PHYTOENE SYNTHASE"/>
    <property type="match status" value="1"/>
</dbReference>
<dbReference type="SFLD" id="SFLDS00005">
    <property type="entry name" value="Isoprenoid_Synthase_Type_I"/>
    <property type="match status" value="1"/>
</dbReference>
<dbReference type="SFLD" id="SFLDG01018">
    <property type="entry name" value="Squalene/Phytoene_Synthase_Lik"/>
    <property type="match status" value="1"/>
</dbReference>
<dbReference type="Proteomes" id="UP000250443">
    <property type="component" value="Unassembled WGS sequence"/>
</dbReference>
<dbReference type="Pfam" id="PF00494">
    <property type="entry name" value="SQS_PSY"/>
    <property type="match status" value="1"/>
</dbReference>
<evidence type="ECO:0000313" key="6">
    <source>
        <dbReference type="EMBL" id="SPZ08519.1"/>
    </source>
</evidence>
<evidence type="ECO:0000313" key="7">
    <source>
        <dbReference type="Proteomes" id="UP000250443"/>
    </source>
</evidence>
<dbReference type="SFLD" id="SFLDG01212">
    <property type="entry name" value="Phytoene_synthase_like"/>
    <property type="match status" value="1"/>
</dbReference>
<evidence type="ECO:0000256" key="5">
    <source>
        <dbReference type="ARBA" id="ARBA00053028"/>
    </source>
</evidence>
<evidence type="ECO:0000256" key="2">
    <source>
        <dbReference type="ARBA" id="ARBA00006251"/>
    </source>
</evidence>
<dbReference type="InterPro" id="IPR008949">
    <property type="entry name" value="Isoprenoid_synthase_dom_sf"/>
</dbReference>
<keyword evidence="3 6" id="KW-0808">Transferase</keyword>
<dbReference type="GO" id="GO:0016117">
    <property type="term" value="P:carotenoid biosynthetic process"/>
    <property type="evidence" value="ECO:0007669"/>
    <property type="project" value="UniProtKB-KW"/>
</dbReference>
<dbReference type="RefSeq" id="WP_112297846.1">
    <property type="nucleotide sequence ID" value="NZ_UAUF01000012.1"/>
</dbReference>
<organism evidence="6 7">
    <name type="scientific">Pseudomonas luteola</name>
    <dbReference type="NCBI Taxonomy" id="47886"/>
    <lineage>
        <taxon>Bacteria</taxon>
        <taxon>Pseudomonadati</taxon>
        <taxon>Pseudomonadota</taxon>
        <taxon>Gammaproteobacteria</taxon>
        <taxon>Pseudomonadales</taxon>
        <taxon>Pseudomonadaceae</taxon>
        <taxon>Pseudomonas</taxon>
    </lineage>
</organism>
<dbReference type="SUPFAM" id="SSF48576">
    <property type="entry name" value="Terpenoid synthases"/>
    <property type="match status" value="1"/>
</dbReference>
<protein>
    <submittedName>
        <fullName evidence="6">Phytoene synthase</fullName>
        <ecNumber evidence="6">2.5.1.96</ecNumber>
    </submittedName>
</protein>
<dbReference type="FunFam" id="1.10.600.10:FF:000020">
    <property type="entry name" value="Phytoene synthase"/>
    <property type="match status" value="1"/>
</dbReference>
<dbReference type="AlphaFoldDB" id="A0A2X2EJQ8"/>
<reference evidence="6 7" key="1">
    <citation type="submission" date="2018-06" db="EMBL/GenBank/DDBJ databases">
        <authorList>
            <consortium name="Pathogen Informatics"/>
            <person name="Doyle S."/>
        </authorList>
    </citation>
    <scope>NUCLEOTIDE SEQUENCE [LARGE SCALE GENOMIC DNA]</scope>
    <source>
        <strain evidence="6 7">NCTC11842</strain>
    </source>
</reference>
<name>A0A2X2EJQ8_PSELU</name>
<dbReference type="PROSITE" id="PS01044">
    <property type="entry name" value="SQUALEN_PHYTOEN_SYN_1"/>
    <property type="match status" value="1"/>
</dbReference>
<dbReference type="InterPro" id="IPR019845">
    <property type="entry name" value="Squalene/phytoene_synthase_CS"/>
</dbReference>
<evidence type="ECO:0000256" key="4">
    <source>
        <dbReference type="ARBA" id="ARBA00022746"/>
    </source>
</evidence>
<dbReference type="GO" id="GO:0004311">
    <property type="term" value="F:geranylgeranyl diphosphate synthase activity"/>
    <property type="evidence" value="ECO:0007669"/>
    <property type="project" value="InterPro"/>
</dbReference>
<keyword evidence="4" id="KW-0125">Carotenoid biosynthesis</keyword>
<dbReference type="EMBL" id="UAUF01000012">
    <property type="protein sequence ID" value="SPZ08519.1"/>
    <property type="molecule type" value="Genomic_DNA"/>
</dbReference>
<evidence type="ECO:0000256" key="3">
    <source>
        <dbReference type="ARBA" id="ARBA00022679"/>
    </source>
</evidence>
<dbReference type="CDD" id="cd00683">
    <property type="entry name" value="Trans_IPPS_HH"/>
    <property type="match status" value="1"/>
</dbReference>
<dbReference type="Gene3D" id="1.10.600.10">
    <property type="entry name" value="Farnesyl Diphosphate Synthase"/>
    <property type="match status" value="1"/>
</dbReference>
<comment type="pathway">
    <text evidence="1">Carotenoid biosynthesis; phytoene biosynthesis.</text>
</comment>
<dbReference type="NCBIfam" id="NF042419">
    <property type="entry name" value="Phyto_syn_CrtB"/>
    <property type="match status" value="1"/>
</dbReference>
<sequence length="308" mass="34279">MNTAVVEHATQSINVGSKSFAAAAKLFDEQTRQSAVMLYAWCRHCDDVVDGQDYGHGQVEGDRTASEARLQELEDLTRRAYAGEPMSEPAFAAFQQVIQRHAIPERYPLEHLAGFRMDVEERVYYRLDDTLQYCYHVAGVVGVMMAMLMGARDEDTLDRACDLGMAFQLTNIARDIVEDARIGRIYLPREWLDEAGIPVAELADPAHRVRLATLAQRLVALAEPYYDSAATGIADLPLRSAWSIATARAVYREIGLKVNARGPSAWDSRVSTSTVDKLRLVIRGALRALASRAGRSSPRPADLWTRPR</sequence>
<proteinExistence type="inferred from homology"/>
<comment type="similarity">
    <text evidence="2">Belongs to the phytoene/squalene synthase family.</text>
</comment>
<dbReference type="InterPro" id="IPR053452">
    <property type="entry name" value="Phytoene_synthase-rel"/>
</dbReference>
<dbReference type="InterPro" id="IPR044843">
    <property type="entry name" value="Trans_IPPS_bact-type"/>
</dbReference>
<dbReference type="InterPro" id="IPR002060">
    <property type="entry name" value="Squ/phyt_synthse"/>
</dbReference>
<dbReference type="InterPro" id="IPR033904">
    <property type="entry name" value="Trans_IPPS_HH"/>
</dbReference>
<dbReference type="PROSITE" id="PS01045">
    <property type="entry name" value="SQUALEN_PHYTOEN_SYN_2"/>
    <property type="match status" value="1"/>
</dbReference>
<comment type="cofactor">
    <cofactor evidence="5">
        <name>ATP</name>
        <dbReference type="ChEBI" id="CHEBI:30616"/>
    </cofactor>
</comment>
<evidence type="ECO:0000256" key="1">
    <source>
        <dbReference type="ARBA" id="ARBA00004684"/>
    </source>
</evidence>